<feature type="transmembrane region" description="Helical" evidence="6">
    <location>
        <begin position="427"/>
        <end position="452"/>
    </location>
</feature>
<feature type="domain" description="ABC3 transporter permease C-terminal" evidence="7">
    <location>
        <begin position="683"/>
        <end position="796"/>
    </location>
</feature>
<evidence type="ECO:0000313" key="9">
    <source>
        <dbReference type="EMBL" id="MCU7694822.1"/>
    </source>
</evidence>
<dbReference type="Pfam" id="PF02687">
    <property type="entry name" value="FtsX"/>
    <property type="match status" value="2"/>
</dbReference>
<feature type="transmembrane region" description="Helical" evidence="6">
    <location>
        <begin position="385"/>
        <end position="407"/>
    </location>
</feature>
<reference evidence="9" key="1">
    <citation type="submission" date="2022-10" db="EMBL/GenBank/DDBJ databases">
        <authorList>
            <person name="Kim H.S."/>
            <person name="Kim J.-S."/>
            <person name="Suh M.K."/>
            <person name="Eom M.K."/>
            <person name="Lee J.-S."/>
        </authorList>
    </citation>
    <scope>NUCLEOTIDE SEQUENCE</scope>
    <source>
        <strain evidence="9">LIP-5</strain>
    </source>
</reference>
<feature type="domain" description="MacB-like periplasmic core" evidence="8">
    <location>
        <begin position="20"/>
        <end position="232"/>
    </location>
</feature>
<keyword evidence="10" id="KW-1185">Reference proteome</keyword>
<evidence type="ECO:0000313" key="10">
    <source>
        <dbReference type="Proteomes" id="UP001209317"/>
    </source>
</evidence>
<dbReference type="RefSeq" id="WP_263038307.1">
    <property type="nucleotide sequence ID" value="NZ_JAOTPL010000014.1"/>
</dbReference>
<evidence type="ECO:0000256" key="5">
    <source>
        <dbReference type="ARBA" id="ARBA00023136"/>
    </source>
</evidence>
<dbReference type="GO" id="GO:0005886">
    <property type="term" value="C:plasma membrane"/>
    <property type="evidence" value="ECO:0007669"/>
    <property type="project" value="UniProtKB-SubCell"/>
</dbReference>
<feature type="transmembrane region" description="Helical" evidence="6">
    <location>
        <begin position="293"/>
        <end position="315"/>
    </location>
</feature>
<name>A0AAE3IML1_9BACT</name>
<dbReference type="PANTHER" id="PTHR30572:SF18">
    <property type="entry name" value="ABC-TYPE MACROLIDE FAMILY EXPORT SYSTEM PERMEASE COMPONENT 2"/>
    <property type="match status" value="1"/>
</dbReference>
<dbReference type="InterPro" id="IPR025857">
    <property type="entry name" value="MacB_PCD"/>
</dbReference>
<dbReference type="Proteomes" id="UP001209317">
    <property type="component" value="Unassembled WGS sequence"/>
</dbReference>
<feature type="transmembrane region" description="Helical" evidence="6">
    <location>
        <begin position="21"/>
        <end position="41"/>
    </location>
</feature>
<evidence type="ECO:0000256" key="4">
    <source>
        <dbReference type="ARBA" id="ARBA00022989"/>
    </source>
</evidence>
<feature type="domain" description="MacB-like periplasmic core" evidence="8">
    <location>
        <begin position="439"/>
        <end position="607"/>
    </location>
</feature>
<dbReference type="GO" id="GO:0022857">
    <property type="term" value="F:transmembrane transporter activity"/>
    <property type="evidence" value="ECO:0007669"/>
    <property type="project" value="TreeGrafter"/>
</dbReference>
<dbReference type="InterPro" id="IPR003838">
    <property type="entry name" value="ABC3_permease_C"/>
</dbReference>
<sequence>MIKNYFKTAWRNIKKNKLFSVINIVGLGIGIATCFIIMLYVQDELSYDKFNINADRIARVIFKANINSGEINESVTMPPVAKTMKNNFPEVEDATRLLQQGKPKVTYNNKIFKDDELVLVDPNFFSIFTLPMLQGDYKTALQKPNTLVITQNLAEKYFGKESPLGRTLSFNNNTSFYTVTGVIKDIPSNSHFHFEMFGSMAGWQEASLDTWMSGGYHTYLLLKPGADLKKIEVKFPAMVEKYMGPQIQQQMGLSIEQFRTKGNSMGFTLQPLTDIHLHSNTNNEYEPGGNATYVYIFAGVAIFMLIVACINFINLSTAGASKRAKEVGIRKVSGCTKKQLIGQFLLESVLITIFALFVAFTLVKLGMPAFNNIAGKNLTFNFQPFIAFIFCGLLVGVLAGIYPAFYLSSYKPVAVLKGKLNNNNSGFGLRSGLVVFQFFISVSLIIGTIVVYQQMKYIQNKDLGFDKEQLIIIPNSYALGNNEQTFKQEMLHDPRIVNATVSSYKPAGPSNYNNSLVFPQGNDNLLVNGVGYRVDENYIPTFGINIVNGRNFSKDYISDSSAILLNETAAQMLGWNNTTVVGKTVLMQNSDRGDNYPYRVIGVVKNFNFKTLHKAISPLFMTLKPESGLIFKIKTTDLRGLLSTMNKLWNSFQTGEPFAYNFIDDLFANTYSAEQKTGTILNLFAILTIFVASLGLFGLATYTAEQRTKEIGVRKVLGASVAQITQMLSKQFVKLVCAASLAAFPVAWWGMNTWLQSFAYRIHISWWIFAAAGIAALMVALLTVSFQAIKAATRNPIKSLRTE</sequence>
<evidence type="ECO:0000256" key="3">
    <source>
        <dbReference type="ARBA" id="ARBA00022692"/>
    </source>
</evidence>
<keyword evidence="5 6" id="KW-0472">Membrane</keyword>
<feature type="transmembrane region" description="Helical" evidence="6">
    <location>
        <begin position="732"/>
        <end position="751"/>
    </location>
</feature>
<keyword evidence="2" id="KW-1003">Cell membrane</keyword>
<evidence type="ECO:0000256" key="2">
    <source>
        <dbReference type="ARBA" id="ARBA00022475"/>
    </source>
</evidence>
<dbReference type="InterPro" id="IPR050250">
    <property type="entry name" value="Macrolide_Exporter_MacB"/>
</dbReference>
<keyword evidence="3 6" id="KW-0812">Transmembrane</keyword>
<dbReference type="PANTHER" id="PTHR30572">
    <property type="entry name" value="MEMBRANE COMPONENT OF TRANSPORTER-RELATED"/>
    <property type="match status" value="1"/>
</dbReference>
<gene>
    <name evidence="9" type="ORF">OD355_09875</name>
</gene>
<evidence type="ECO:0000259" key="8">
    <source>
        <dbReference type="Pfam" id="PF12704"/>
    </source>
</evidence>
<feature type="transmembrane region" description="Helical" evidence="6">
    <location>
        <begin position="344"/>
        <end position="365"/>
    </location>
</feature>
<dbReference type="AlphaFoldDB" id="A0AAE3IML1"/>
<comment type="subcellular location">
    <subcellularLocation>
        <location evidence="1">Cell membrane</location>
        <topology evidence="1">Multi-pass membrane protein</topology>
    </subcellularLocation>
</comment>
<evidence type="ECO:0000259" key="7">
    <source>
        <dbReference type="Pfam" id="PF02687"/>
    </source>
</evidence>
<comment type="caution">
    <text evidence="9">The sequence shown here is derived from an EMBL/GenBank/DDBJ whole genome shotgun (WGS) entry which is preliminary data.</text>
</comment>
<organism evidence="9 10">
    <name type="scientific">Haoranjiania flava</name>
    <dbReference type="NCBI Taxonomy" id="1856322"/>
    <lineage>
        <taxon>Bacteria</taxon>
        <taxon>Pseudomonadati</taxon>
        <taxon>Bacteroidota</taxon>
        <taxon>Chitinophagia</taxon>
        <taxon>Chitinophagales</taxon>
        <taxon>Chitinophagaceae</taxon>
        <taxon>Haoranjiania</taxon>
    </lineage>
</organism>
<feature type="transmembrane region" description="Helical" evidence="6">
    <location>
        <begin position="766"/>
        <end position="789"/>
    </location>
</feature>
<evidence type="ECO:0000256" key="6">
    <source>
        <dbReference type="SAM" id="Phobius"/>
    </source>
</evidence>
<evidence type="ECO:0000256" key="1">
    <source>
        <dbReference type="ARBA" id="ARBA00004651"/>
    </source>
</evidence>
<proteinExistence type="predicted"/>
<dbReference type="EMBL" id="JAOTPL010000014">
    <property type="protein sequence ID" value="MCU7694822.1"/>
    <property type="molecule type" value="Genomic_DNA"/>
</dbReference>
<dbReference type="Pfam" id="PF12704">
    <property type="entry name" value="MacB_PCD"/>
    <property type="match status" value="2"/>
</dbReference>
<feature type="domain" description="ABC3 transporter permease C-terminal" evidence="7">
    <location>
        <begin position="300"/>
        <end position="411"/>
    </location>
</feature>
<accession>A0AAE3IML1</accession>
<protein>
    <submittedName>
        <fullName evidence="9">ABC transporter permease</fullName>
    </submittedName>
</protein>
<keyword evidence="4 6" id="KW-1133">Transmembrane helix</keyword>
<feature type="transmembrane region" description="Helical" evidence="6">
    <location>
        <begin position="680"/>
        <end position="704"/>
    </location>
</feature>